<keyword evidence="3" id="KW-1185">Reference proteome</keyword>
<reference evidence="2" key="2">
    <citation type="submission" date="2020-09" db="EMBL/GenBank/DDBJ databases">
        <authorList>
            <person name="Sun Q."/>
            <person name="Zhou Y."/>
        </authorList>
    </citation>
    <scope>NUCLEOTIDE SEQUENCE</scope>
    <source>
        <strain evidence="2">CGMCC 4.7110</strain>
    </source>
</reference>
<dbReference type="Proteomes" id="UP000653411">
    <property type="component" value="Unassembled WGS sequence"/>
</dbReference>
<accession>A0A917XMW2</accession>
<protein>
    <submittedName>
        <fullName evidence="2">Uncharacterized protein</fullName>
    </submittedName>
</protein>
<organism evidence="2 3">
    <name type="scientific">Streptomyces fuscichromogenes</name>
    <dbReference type="NCBI Taxonomy" id="1324013"/>
    <lineage>
        <taxon>Bacteria</taxon>
        <taxon>Bacillati</taxon>
        <taxon>Actinomycetota</taxon>
        <taxon>Actinomycetes</taxon>
        <taxon>Kitasatosporales</taxon>
        <taxon>Streptomycetaceae</taxon>
        <taxon>Streptomyces</taxon>
    </lineage>
</organism>
<evidence type="ECO:0000313" key="3">
    <source>
        <dbReference type="Proteomes" id="UP000653411"/>
    </source>
</evidence>
<reference evidence="2" key="1">
    <citation type="journal article" date="2014" name="Int. J. Syst. Evol. Microbiol.">
        <title>Complete genome sequence of Corynebacterium casei LMG S-19264T (=DSM 44701T), isolated from a smear-ripened cheese.</title>
        <authorList>
            <consortium name="US DOE Joint Genome Institute (JGI-PGF)"/>
            <person name="Walter F."/>
            <person name="Albersmeier A."/>
            <person name="Kalinowski J."/>
            <person name="Ruckert C."/>
        </authorList>
    </citation>
    <scope>NUCLEOTIDE SEQUENCE</scope>
    <source>
        <strain evidence="2">CGMCC 4.7110</strain>
    </source>
</reference>
<evidence type="ECO:0000256" key="1">
    <source>
        <dbReference type="SAM" id="MobiDB-lite"/>
    </source>
</evidence>
<comment type="caution">
    <text evidence="2">The sequence shown here is derived from an EMBL/GenBank/DDBJ whole genome shotgun (WGS) entry which is preliminary data.</text>
</comment>
<proteinExistence type="predicted"/>
<sequence length="47" mass="5134">MLDRGTPEGRVSGPDPKRTSYGSFAAFHDVDGNGWALQEVTTRLPGW</sequence>
<dbReference type="AlphaFoldDB" id="A0A917XMW2"/>
<name>A0A917XMW2_9ACTN</name>
<feature type="region of interest" description="Disordered" evidence="1">
    <location>
        <begin position="1"/>
        <end position="21"/>
    </location>
</feature>
<gene>
    <name evidence="2" type="ORF">GCM10011578_091230</name>
</gene>
<evidence type="ECO:0000313" key="2">
    <source>
        <dbReference type="EMBL" id="GGN42161.1"/>
    </source>
</evidence>
<dbReference type="EMBL" id="BMML01000036">
    <property type="protein sequence ID" value="GGN42161.1"/>
    <property type="molecule type" value="Genomic_DNA"/>
</dbReference>